<evidence type="ECO:0000313" key="3">
    <source>
        <dbReference type="Proteomes" id="UP001627154"/>
    </source>
</evidence>
<feature type="region of interest" description="Disordered" evidence="1">
    <location>
        <begin position="155"/>
        <end position="179"/>
    </location>
</feature>
<proteinExistence type="predicted"/>
<dbReference type="EMBL" id="JBJJXI010000048">
    <property type="protein sequence ID" value="KAL3401303.1"/>
    <property type="molecule type" value="Genomic_DNA"/>
</dbReference>
<evidence type="ECO:0000313" key="2">
    <source>
        <dbReference type="EMBL" id="KAL3401303.1"/>
    </source>
</evidence>
<organism evidence="2 3">
    <name type="scientific">Trichogramma kaykai</name>
    <dbReference type="NCBI Taxonomy" id="54128"/>
    <lineage>
        <taxon>Eukaryota</taxon>
        <taxon>Metazoa</taxon>
        <taxon>Ecdysozoa</taxon>
        <taxon>Arthropoda</taxon>
        <taxon>Hexapoda</taxon>
        <taxon>Insecta</taxon>
        <taxon>Pterygota</taxon>
        <taxon>Neoptera</taxon>
        <taxon>Endopterygota</taxon>
        <taxon>Hymenoptera</taxon>
        <taxon>Apocrita</taxon>
        <taxon>Proctotrupomorpha</taxon>
        <taxon>Chalcidoidea</taxon>
        <taxon>Trichogrammatidae</taxon>
        <taxon>Trichogramma</taxon>
    </lineage>
</organism>
<gene>
    <name evidence="2" type="ORF">TKK_005604</name>
</gene>
<sequence length="295" mass="34424">MGVRPESFRLRSTGHVAEKTAQRQQQQQLVHIRERPRDSRHDRPAGGGHVHAADVRPQQDLRRLHPRHRQSHHRQSVRLLHHDALFSLVESRLGCNDHQDHRARLAARRPKKPRRAFDDAALRRLRSHLHTLGLLRHDLRRDQLRLHPLFRPQLPADQQSHGLHRPAQDSPAPADGLSGRLPSVALLRAVLRRPDARRFRRRHHDRRDGQFFRRADVSRERPMPRAGREDGRPRGHRDRPRGGIFPSVGSVDTRAQYGHQSSRLQFRVVRFTRALREMLHSDPHTAQVSAETYGW</sequence>
<feature type="region of interest" description="Disordered" evidence="1">
    <location>
        <begin position="201"/>
        <end position="250"/>
    </location>
</feature>
<name>A0ABD2X7E4_9HYME</name>
<comment type="caution">
    <text evidence="2">The sequence shown here is derived from an EMBL/GenBank/DDBJ whole genome shotgun (WGS) entry which is preliminary data.</text>
</comment>
<accession>A0ABD2X7E4</accession>
<keyword evidence="3" id="KW-1185">Reference proteome</keyword>
<feature type="region of interest" description="Disordered" evidence="1">
    <location>
        <begin position="1"/>
        <end position="57"/>
    </location>
</feature>
<protein>
    <submittedName>
        <fullName evidence="2">Uncharacterized protein</fullName>
    </submittedName>
</protein>
<feature type="compositionally biased region" description="Basic and acidic residues" evidence="1">
    <location>
        <begin position="206"/>
        <end position="233"/>
    </location>
</feature>
<evidence type="ECO:0000256" key="1">
    <source>
        <dbReference type="SAM" id="MobiDB-lite"/>
    </source>
</evidence>
<reference evidence="2 3" key="1">
    <citation type="journal article" date="2024" name="bioRxiv">
        <title>A reference genome for Trichogramma kaykai: A tiny desert-dwelling parasitoid wasp with competing sex-ratio distorters.</title>
        <authorList>
            <person name="Culotta J."/>
            <person name="Lindsey A.R."/>
        </authorList>
    </citation>
    <scope>NUCLEOTIDE SEQUENCE [LARGE SCALE GENOMIC DNA]</scope>
    <source>
        <strain evidence="2 3">KSX58</strain>
    </source>
</reference>
<feature type="compositionally biased region" description="Basic and acidic residues" evidence="1">
    <location>
        <begin position="31"/>
        <end position="44"/>
    </location>
</feature>
<dbReference type="Proteomes" id="UP001627154">
    <property type="component" value="Unassembled WGS sequence"/>
</dbReference>
<dbReference type="AlphaFoldDB" id="A0ABD2X7E4"/>